<evidence type="ECO:0008006" key="3">
    <source>
        <dbReference type="Google" id="ProtNLM"/>
    </source>
</evidence>
<dbReference type="EMBL" id="JBHTCG010000008">
    <property type="protein sequence ID" value="MFC7383599.1"/>
    <property type="molecule type" value="Genomic_DNA"/>
</dbReference>
<organism evidence="1 2">
    <name type="scientific">Sphaerisporangium rhizosphaerae</name>
    <dbReference type="NCBI Taxonomy" id="2269375"/>
    <lineage>
        <taxon>Bacteria</taxon>
        <taxon>Bacillati</taxon>
        <taxon>Actinomycetota</taxon>
        <taxon>Actinomycetes</taxon>
        <taxon>Streptosporangiales</taxon>
        <taxon>Streptosporangiaceae</taxon>
        <taxon>Sphaerisporangium</taxon>
    </lineage>
</organism>
<dbReference type="Gene3D" id="3.40.140.10">
    <property type="entry name" value="Cytidine Deaminase, domain 2"/>
    <property type="match status" value="1"/>
</dbReference>
<dbReference type="RefSeq" id="WP_380827105.1">
    <property type="nucleotide sequence ID" value="NZ_JBHTCG010000008.1"/>
</dbReference>
<accession>A0ABW2P338</accession>
<protein>
    <recommendedName>
        <fullName evidence="3">JAB domain-containing protein</fullName>
    </recommendedName>
</protein>
<sequence>MPTTEVRATPALGRETLADVREITLPRPLFAGIAGHVVRKLTGHYIEGEVSERKAFGLLLGRQAGTTLHVAAVLPLLANMRRDPDIADDMDELVDQYAIPSETPNDQRGWIAHPRELMDAEDFCDEHGLAVVGNYHTHRVPWPQDPRRDTCTRLDRLLAEESGQWVFIVSATDLHRITVRAFYEGQNDREADVRLLPAAPHAISIDRKSHR</sequence>
<dbReference type="SUPFAM" id="SSF102712">
    <property type="entry name" value="JAB1/MPN domain"/>
    <property type="match status" value="1"/>
</dbReference>
<name>A0ABW2P338_9ACTN</name>
<dbReference type="Proteomes" id="UP001596496">
    <property type="component" value="Unassembled WGS sequence"/>
</dbReference>
<comment type="caution">
    <text evidence="1">The sequence shown here is derived from an EMBL/GenBank/DDBJ whole genome shotgun (WGS) entry which is preliminary data.</text>
</comment>
<evidence type="ECO:0000313" key="2">
    <source>
        <dbReference type="Proteomes" id="UP001596496"/>
    </source>
</evidence>
<gene>
    <name evidence="1" type="ORF">ACFQSB_15365</name>
</gene>
<keyword evidence="2" id="KW-1185">Reference proteome</keyword>
<reference evidence="2" key="1">
    <citation type="journal article" date="2019" name="Int. J. Syst. Evol. Microbiol.">
        <title>The Global Catalogue of Microorganisms (GCM) 10K type strain sequencing project: providing services to taxonomists for standard genome sequencing and annotation.</title>
        <authorList>
            <consortium name="The Broad Institute Genomics Platform"/>
            <consortium name="The Broad Institute Genome Sequencing Center for Infectious Disease"/>
            <person name="Wu L."/>
            <person name="Ma J."/>
        </authorList>
    </citation>
    <scope>NUCLEOTIDE SEQUENCE [LARGE SCALE GENOMIC DNA]</scope>
    <source>
        <strain evidence="2">CECT 7649</strain>
    </source>
</reference>
<evidence type="ECO:0000313" key="1">
    <source>
        <dbReference type="EMBL" id="MFC7383599.1"/>
    </source>
</evidence>
<proteinExistence type="predicted"/>